<dbReference type="AlphaFoldDB" id="A0A915JIT9"/>
<dbReference type="Proteomes" id="UP000887565">
    <property type="component" value="Unplaced"/>
</dbReference>
<accession>A0A915JIT9</accession>
<organism evidence="1 2">
    <name type="scientific">Romanomermis culicivorax</name>
    <name type="common">Nematode worm</name>
    <dbReference type="NCBI Taxonomy" id="13658"/>
    <lineage>
        <taxon>Eukaryota</taxon>
        <taxon>Metazoa</taxon>
        <taxon>Ecdysozoa</taxon>
        <taxon>Nematoda</taxon>
        <taxon>Enoplea</taxon>
        <taxon>Dorylaimia</taxon>
        <taxon>Mermithida</taxon>
        <taxon>Mermithoidea</taxon>
        <taxon>Mermithidae</taxon>
        <taxon>Romanomermis</taxon>
    </lineage>
</organism>
<evidence type="ECO:0000313" key="2">
    <source>
        <dbReference type="WBParaSite" id="nRc.2.0.1.t26060-RA"/>
    </source>
</evidence>
<sequence length="147" mass="16636">MQAKNIEFFQQFVDKIVTKSNLDTKQKGYVLGKENAFADFLSCKYKVNKTNDDDPSTSKSTTNGDSINIVETKAQSRKKTALQLQVDLEAPKTLEEEKTVDPSDLLNQDPWLFRQQQIIDGQEIDITLGQTCQKLDQQTSIENELCG</sequence>
<protein>
    <submittedName>
        <fullName evidence="2">Uncharacterized protein</fullName>
    </submittedName>
</protein>
<proteinExistence type="predicted"/>
<dbReference type="WBParaSite" id="nRc.2.0.1.t26060-RA">
    <property type="protein sequence ID" value="nRc.2.0.1.t26060-RA"/>
    <property type="gene ID" value="nRc.2.0.1.g26060"/>
</dbReference>
<keyword evidence="1" id="KW-1185">Reference proteome</keyword>
<reference evidence="2" key="1">
    <citation type="submission" date="2022-11" db="UniProtKB">
        <authorList>
            <consortium name="WormBaseParasite"/>
        </authorList>
    </citation>
    <scope>IDENTIFICATION</scope>
</reference>
<evidence type="ECO:0000313" key="1">
    <source>
        <dbReference type="Proteomes" id="UP000887565"/>
    </source>
</evidence>
<name>A0A915JIT9_ROMCU</name>